<evidence type="ECO:0000256" key="4">
    <source>
        <dbReference type="ARBA" id="ARBA00023136"/>
    </source>
</evidence>
<keyword evidence="8" id="KW-1185">Reference proteome</keyword>
<keyword evidence="3 5" id="KW-1133">Transmembrane helix</keyword>
<gene>
    <name evidence="7" type="ORF">HCU74_11020</name>
</gene>
<feature type="transmembrane region" description="Helical" evidence="5">
    <location>
        <begin position="12"/>
        <end position="35"/>
    </location>
</feature>
<dbReference type="InterPro" id="IPR002810">
    <property type="entry name" value="NfeD-like_C"/>
</dbReference>
<reference evidence="7 8" key="1">
    <citation type="submission" date="2020-04" db="EMBL/GenBank/DDBJ databases">
        <authorList>
            <person name="Yoon J."/>
        </authorList>
    </citation>
    <scope>NUCLEOTIDE SEQUENCE [LARGE SCALE GENOMIC DNA]</scope>
    <source>
        <strain evidence="7 8">KMU-166</strain>
    </source>
</reference>
<dbReference type="InterPro" id="IPR012340">
    <property type="entry name" value="NA-bd_OB-fold"/>
</dbReference>
<evidence type="ECO:0000313" key="7">
    <source>
        <dbReference type="EMBL" id="NKI17937.1"/>
    </source>
</evidence>
<evidence type="ECO:0000256" key="3">
    <source>
        <dbReference type="ARBA" id="ARBA00022989"/>
    </source>
</evidence>
<feature type="domain" description="NfeD-like C-terminal" evidence="6">
    <location>
        <begin position="90"/>
        <end position="150"/>
    </location>
</feature>
<dbReference type="PANTHER" id="PTHR33507">
    <property type="entry name" value="INNER MEMBRANE PROTEIN YBBJ"/>
    <property type="match status" value="1"/>
</dbReference>
<dbReference type="EMBL" id="JAAWWK010000003">
    <property type="protein sequence ID" value="NKI17937.1"/>
    <property type="molecule type" value="Genomic_DNA"/>
</dbReference>
<feature type="transmembrane region" description="Helical" evidence="5">
    <location>
        <begin position="41"/>
        <end position="72"/>
    </location>
</feature>
<evidence type="ECO:0000256" key="2">
    <source>
        <dbReference type="ARBA" id="ARBA00022692"/>
    </source>
</evidence>
<dbReference type="RefSeq" id="WP_168450459.1">
    <property type="nucleotide sequence ID" value="NZ_JAAWWK010000003.1"/>
</dbReference>
<name>A0ABX1GHT1_9GAMM</name>
<evidence type="ECO:0000259" key="6">
    <source>
        <dbReference type="Pfam" id="PF01957"/>
    </source>
</evidence>
<keyword evidence="4 5" id="KW-0472">Membrane</keyword>
<evidence type="ECO:0000256" key="5">
    <source>
        <dbReference type="SAM" id="Phobius"/>
    </source>
</evidence>
<dbReference type="Proteomes" id="UP000765845">
    <property type="component" value="Unassembled WGS sequence"/>
</dbReference>
<dbReference type="PANTHER" id="PTHR33507:SF3">
    <property type="entry name" value="INNER MEMBRANE PROTEIN YBBJ"/>
    <property type="match status" value="1"/>
</dbReference>
<accession>A0ABX1GHT1</accession>
<comment type="subcellular location">
    <subcellularLocation>
        <location evidence="1">Membrane</location>
        <topology evidence="1">Multi-pass membrane protein</topology>
    </subcellularLocation>
</comment>
<keyword evidence="2 5" id="KW-0812">Transmembrane</keyword>
<comment type="caution">
    <text evidence="7">The sequence shown here is derived from an EMBL/GenBank/DDBJ whole genome shotgun (WGS) entry which is preliminary data.</text>
</comment>
<protein>
    <submittedName>
        <fullName evidence="7">NfeD family protein</fullName>
    </submittedName>
</protein>
<dbReference type="Pfam" id="PF01957">
    <property type="entry name" value="NfeD"/>
    <property type="match status" value="1"/>
</dbReference>
<dbReference type="Gene3D" id="2.40.50.140">
    <property type="entry name" value="Nucleic acid-binding proteins"/>
    <property type="match status" value="1"/>
</dbReference>
<evidence type="ECO:0000313" key="8">
    <source>
        <dbReference type="Proteomes" id="UP000765845"/>
    </source>
</evidence>
<sequence>MEWLDANIQYWHWMVFGLLLVASEVFVPSFVMLWFGASAIAVGLITAVVPLSITVQLLIWGALSAIDLFIWFRFVHPKMKSRSYSGMGREQIVGKEAMVIDVSERGQGHLRFSVPILGSEEWSFRCESAVAIGDKVVVLDVTGNSLLVRPS</sequence>
<organism evidence="7 8">
    <name type="scientific">Spongiibacter thalassae</name>
    <dbReference type="NCBI Taxonomy" id="2721624"/>
    <lineage>
        <taxon>Bacteria</taxon>
        <taxon>Pseudomonadati</taxon>
        <taxon>Pseudomonadota</taxon>
        <taxon>Gammaproteobacteria</taxon>
        <taxon>Cellvibrionales</taxon>
        <taxon>Spongiibacteraceae</taxon>
        <taxon>Spongiibacter</taxon>
    </lineage>
</organism>
<dbReference type="InterPro" id="IPR052165">
    <property type="entry name" value="Membrane_assoc_protease"/>
</dbReference>
<evidence type="ECO:0000256" key="1">
    <source>
        <dbReference type="ARBA" id="ARBA00004141"/>
    </source>
</evidence>
<dbReference type="SUPFAM" id="SSF141322">
    <property type="entry name" value="NfeD domain-like"/>
    <property type="match status" value="1"/>
</dbReference>
<proteinExistence type="predicted"/>